<organism evidence="5 6">
    <name type="scientific">Glomus cerebriforme</name>
    <dbReference type="NCBI Taxonomy" id="658196"/>
    <lineage>
        <taxon>Eukaryota</taxon>
        <taxon>Fungi</taxon>
        <taxon>Fungi incertae sedis</taxon>
        <taxon>Mucoromycota</taxon>
        <taxon>Glomeromycotina</taxon>
        <taxon>Glomeromycetes</taxon>
        <taxon>Glomerales</taxon>
        <taxon>Glomeraceae</taxon>
        <taxon>Glomus</taxon>
    </lineage>
</organism>
<dbReference type="InterPro" id="IPR015915">
    <property type="entry name" value="Kelch-typ_b-propeller"/>
</dbReference>
<name>A0A397S8E3_9GLOM</name>
<dbReference type="PANTHER" id="PTHR46093:SF18">
    <property type="entry name" value="FIBRONECTIN TYPE-III DOMAIN-CONTAINING PROTEIN"/>
    <property type="match status" value="1"/>
</dbReference>
<dbReference type="Pfam" id="PF24681">
    <property type="entry name" value="Kelch_KLHDC2_KLHL20_DRC7"/>
    <property type="match status" value="1"/>
</dbReference>
<keyword evidence="4" id="KW-0732">Signal</keyword>
<protein>
    <recommendedName>
        <fullName evidence="7">Galactose oxidase</fullName>
    </recommendedName>
</protein>
<keyword evidence="3" id="KW-1133">Transmembrane helix</keyword>
<gene>
    <name evidence="5" type="ORF">C1645_836478</name>
</gene>
<evidence type="ECO:0000313" key="5">
    <source>
        <dbReference type="EMBL" id="RIA81752.1"/>
    </source>
</evidence>
<evidence type="ECO:0008006" key="7">
    <source>
        <dbReference type="Google" id="ProtNLM"/>
    </source>
</evidence>
<dbReference type="PANTHER" id="PTHR46093">
    <property type="entry name" value="ACYL-COA-BINDING DOMAIN-CONTAINING PROTEIN 5"/>
    <property type="match status" value="1"/>
</dbReference>
<keyword evidence="3" id="KW-0812">Transmembrane</keyword>
<feature type="signal peptide" evidence="4">
    <location>
        <begin position="1"/>
        <end position="22"/>
    </location>
</feature>
<evidence type="ECO:0000256" key="1">
    <source>
        <dbReference type="ARBA" id="ARBA00022441"/>
    </source>
</evidence>
<evidence type="ECO:0000256" key="2">
    <source>
        <dbReference type="ARBA" id="ARBA00022737"/>
    </source>
</evidence>
<proteinExistence type="predicted"/>
<keyword evidence="1" id="KW-0880">Kelch repeat</keyword>
<evidence type="ECO:0000313" key="6">
    <source>
        <dbReference type="Proteomes" id="UP000265703"/>
    </source>
</evidence>
<comment type="caution">
    <text evidence="5">The sequence shown here is derived from an EMBL/GenBank/DDBJ whole genome shotgun (WGS) entry which is preliminary data.</text>
</comment>
<sequence>MNNLNNLIFGIIFFQIIININCQQYVPVGKFFHTATLVETKIYFLGGKNNDSISTNDFFFLDISKSFNKTEALPFKNVTLDLIMPKHYGAGTTVFGKSKNSIFFFGGDMGVLQDKNSSVYTLDTTKLPSGWQEIIQDTVDRRRLLSVTADNNNKIFLFGGGGGGNFGDTKYIRYNTMNIFNISTQDWYVGTIENTLIKREGHTGTFLSDTGEIIYIGGRSDNGLLIDMTNLDVYDTINDKWVQWSTRNPPEQRCLHTAVLTNDNRIILFGGVNGLTPVKNYYVVLNVKTLEWYHGNGSLSTRAPYRGHTATLYNDYMFIAFGQGTDQQFSDDVLIYIIGDYANFTEVNYYNVINKIVPKSPNNIIIGSIISSIIAIGFIGFIIFKYNILKLKMGKRPPAFIINIP</sequence>
<feature type="transmembrane region" description="Helical" evidence="3">
    <location>
        <begin position="364"/>
        <end position="386"/>
    </location>
</feature>
<dbReference type="Gene3D" id="2.120.10.80">
    <property type="entry name" value="Kelch-type beta propeller"/>
    <property type="match status" value="2"/>
</dbReference>
<keyword evidence="2" id="KW-0677">Repeat</keyword>
<keyword evidence="6" id="KW-1185">Reference proteome</keyword>
<dbReference type="AlphaFoldDB" id="A0A397S8E3"/>
<evidence type="ECO:0000256" key="3">
    <source>
        <dbReference type="SAM" id="Phobius"/>
    </source>
</evidence>
<dbReference type="Proteomes" id="UP000265703">
    <property type="component" value="Unassembled WGS sequence"/>
</dbReference>
<accession>A0A397S8E3</accession>
<keyword evidence="3" id="KW-0472">Membrane</keyword>
<dbReference type="SUPFAM" id="SSF117281">
    <property type="entry name" value="Kelch motif"/>
    <property type="match status" value="1"/>
</dbReference>
<dbReference type="OrthoDB" id="432528at2759"/>
<reference evidence="5 6" key="1">
    <citation type="submission" date="2018-06" db="EMBL/GenBank/DDBJ databases">
        <title>Comparative genomics reveals the genomic features of Rhizophagus irregularis, R. cerebriforme, R. diaphanum and Gigaspora rosea, and their symbiotic lifestyle signature.</title>
        <authorList>
            <person name="Morin E."/>
            <person name="San Clemente H."/>
            <person name="Chen E.C.H."/>
            <person name="De La Providencia I."/>
            <person name="Hainaut M."/>
            <person name="Kuo A."/>
            <person name="Kohler A."/>
            <person name="Murat C."/>
            <person name="Tang N."/>
            <person name="Roy S."/>
            <person name="Loubradou J."/>
            <person name="Henrissat B."/>
            <person name="Grigoriev I.V."/>
            <person name="Corradi N."/>
            <person name="Roux C."/>
            <person name="Martin F.M."/>
        </authorList>
    </citation>
    <scope>NUCLEOTIDE SEQUENCE [LARGE SCALE GENOMIC DNA]</scope>
    <source>
        <strain evidence="5 6">DAOM 227022</strain>
    </source>
</reference>
<feature type="chain" id="PRO_5017301961" description="Galactose oxidase" evidence="4">
    <location>
        <begin position="23"/>
        <end position="405"/>
    </location>
</feature>
<dbReference type="EMBL" id="QKYT01000749">
    <property type="protein sequence ID" value="RIA81752.1"/>
    <property type="molecule type" value="Genomic_DNA"/>
</dbReference>
<evidence type="ECO:0000256" key="4">
    <source>
        <dbReference type="SAM" id="SignalP"/>
    </source>
</evidence>